<accession>A0A2C5Y4B3</accession>
<proteinExistence type="predicted"/>
<keyword evidence="1" id="KW-0732">Signal</keyword>
<feature type="signal peptide" evidence="1">
    <location>
        <begin position="1"/>
        <end position="20"/>
    </location>
</feature>
<comment type="caution">
    <text evidence="2">The sequence shown here is derived from an EMBL/GenBank/DDBJ whole genome shotgun (WGS) entry which is preliminary data.</text>
</comment>
<dbReference type="Proteomes" id="UP000226192">
    <property type="component" value="Unassembled WGS sequence"/>
</dbReference>
<evidence type="ECO:0000256" key="1">
    <source>
        <dbReference type="SAM" id="SignalP"/>
    </source>
</evidence>
<keyword evidence="3" id="KW-1185">Reference proteome</keyword>
<name>A0A2C5Y4B3_9HYPO</name>
<feature type="chain" id="PRO_5012564336" evidence="1">
    <location>
        <begin position="21"/>
        <end position="224"/>
    </location>
</feature>
<dbReference type="OrthoDB" id="4923704at2759"/>
<evidence type="ECO:0000313" key="3">
    <source>
        <dbReference type="Proteomes" id="UP000226192"/>
    </source>
</evidence>
<gene>
    <name evidence="2" type="ORF">CDD81_4692</name>
</gene>
<dbReference type="EMBL" id="NJET01000032">
    <property type="protein sequence ID" value="PHH64335.1"/>
    <property type="molecule type" value="Genomic_DNA"/>
</dbReference>
<protein>
    <submittedName>
        <fullName evidence="2">Uncharacterized protein</fullName>
    </submittedName>
</protein>
<evidence type="ECO:0000313" key="2">
    <source>
        <dbReference type="EMBL" id="PHH64335.1"/>
    </source>
</evidence>
<dbReference type="AlphaFoldDB" id="A0A2C5Y4B3"/>
<reference evidence="2 3" key="1">
    <citation type="submission" date="2017-06" db="EMBL/GenBank/DDBJ databases">
        <title>Ant-infecting Ophiocordyceps genomes reveal a high diversity of potential behavioral manipulation genes and a possible major role for enterotoxins.</title>
        <authorList>
            <person name="De Bekker C."/>
            <person name="Evans H.C."/>
            <person name="Brachmann A."/>
            <person name="Hughes D.P."/>
        </authorList>
    </citation>
    <scope>NUCLEOTIDE SEQUENCE [LARGE SCALE GENOMIC DNA]</scope>
    <source>
        <strain evidence="2 3">Map64</strain>
    </source>
</reference>
<organism evidence="2 3">
    <name type="scientific">Ophiocordyceps australis</name>
    <dbReference type="NCBI Taxonomy" id="1399860"/>
    <lineage>
        <taxon>Eukaryota</taxon>
        <taxon>Fungi</taxon>
        <taxon>Dikarya</taxon>
        <taxon>Ascomycota</taxon>
        <taxon>Pezizomycotina</taxon>
        <taxon>Sordariomycetes</taxon>
        <taxon>Hypocreomycetidae</taxon>
        <taxon>Hypocreales</taxon>
        <taxon>Ophiocordycipitaceae</taxon>
        <taxon>Ophiocordyceps</taxon>
    </lineage>
</organism>
<sequence length="224" mass="24846">MKAVLTFSLLSSSIIYVSQAMGQSVFLKCQDIHCYSELEHGLSNSTHLANFCKDSITSGESRAKEYGLMHSQTKCGNLDNIEIVRPVCDCIIIQVALELEESVLHEDELENLIPPETSAMSNISDYWYPACHTQPCYSFLDITSDSAKQLYKFCETSLRESKLAIDELQDISEKELLEHCAMDPTGSFNLEDLKPACQCVTGLKTATNATATVRAALVDQTMEP</sequence>